<feature type="transmembrane region" description="Helical" evidence="1">
    <location>
        <begin position="12"/>
        <end position="31"/>
    </location>
</feature>
<name>A0ABS0I2U9_9BACT</name>
<gene>
    <name evidence="3" type="ORF">I2H31_08055</name>
</gene>
<keyword evidence="3" id="KW-0808">Transferase</keyword>
<feature type="domain" description="Signal transduction histidine kinase internal region" evidence="2">
    <location>
        <begin position="160"/>
        <end position="238"/>
    </location>
</feature>
<dbReference type="PANTHER" id="PTHR34220:SF7">
    <property type="entry name" value="SENSOR HISTIDINE KINASE YPDA"/>
    <property type="match status" value="1"/>
</dbReference>
<dbReference type="GO" id="GO:0016301">
    <property type="term" value="F:kinase activity"/>
    <property type="evidence" value="ECO:0007669"/>
    <property type="project" value="UniProtKB-KW"/>
</dbReference>
<comment type="caution">
    <text evidence="3">The sequence shown here is derived from an EMBL/GenBank/DDBJ whole genome shotgun (WGS) entry which is preliminary data.</text>
</comment>
<protein>
    <submittedName>
        <fullName evidence="3">Histidine kinase</fullName>
    </submittedName>
</protein>
<feature type="transmembrane region" description="Helical" evidence="1">
    <location>
        <begin position="79"/>
        <end position="101"/>
    </location>
</feature>
<evidence type="ECO:0000256" key="1">
    <source>
        <dbReference type="SAM" id="Phobius"/>
    </source>
</evidence>
<dbReference type="Gene3D" id="3.30.565.10">
    <property type="entry name" value="Histidine kinase-like ATPase, C-terminal domain"/>
    <property type="match status" value="1"/>
</dbReference>
<keyword evidence="1" id="KW-1133">Transmembrane helix</keyword>
<keyword evidence="1" id="KW-0472">Membrane</keyword>
<keyword evidence="1" id="KW-0812">Transmembrane</keyword>
<keyword evidence="3" id="KW-0418">Kinase</keyword>
<feature type="transmembrane region" description="Helical" evidence="1">
    <location>
        <begin position="37"/>
        <end position="58"/>
    </location>
</feature>
<dbReference type="InterPro" id="IPR010559">
    <property type="entry name" value="Sig_transdc_His_kin_internal"/>
</dbReference>
<dbReference type="InterPro" id="IPR036890">
    <property type="entry name" value="HATPase_C_sf"/>
</dbReference>
<dbReference type="Pfam" id="PF06580">
    <property type="entry name" value="His_kinase"/>
    <property type="match status" value="1"/>
</dbReference>
<organism evidence="3 4">
    <name type="scientific">Hymenobacter ruricola</name>
    <dbReference type="NCBI Taxonomy" id="2791023"/>
    <lineage>
        <taxon>Bacteria</taxon>
        <taxon>Pseudomonadati</taxon>
        <taxon>Bacteroidota</taxon>
        <taxon>Cytophagia</taxon>
        <taxon>Cytophagales</taxon>
        <taxon>Hymenobacteraceae</taxon>
        <taxon>Hymenobacter</taxon>
    </lineage>
</organism>
<keyword evidence="4" id="KW-1185">Reference proteome</keyword>
<sequence length="352" mass="39219">MLASPSLRDRRFVLGGIPLLSLVITAFNLPSGPYGRWPLVLVHWLISLYFTTGYWLCTRQLWGWLLRRFPSPEQTPRRLWTLAGLAVATTSAATVVLTLPLCALLPDFFSMEPGQLLREARFSLLPTGVVLTLYESMYFFEQWTANLRRADQLTQAATQAQLDALQNQLDPHFLFNNLNTLAALIEPDNAPAQQFVEQLADVYRYVLLAQGRATVPLAEELAFVETYLELHKARFRQNLVVEMAVAPAALARHVAPLSVQLLVENALKHNVASREHPLHLRLQANDDADRLLVENTLRPRTAGLAPGTGTGLDNVRRRYALLGAARPVEASRAAGKFVVELPLLPASVPRLP</sequence>
<dbReference type="PANTHER" id="PTHR34220">
    <property type="entry name" value="SENSOR HISTIDINE KINASE YPDA"/>
    <property type="match status" value="1"/>
</dbReference>
<evidence type="ECO:0000259" key="2">
    <source>
        <dbReference type="Pfam" id="PF06580"/>
    </source>
</evidence>
<dbReference type="SUPFAM" id="SSF55874">
    <property type="entry name" value="ATPase domain of HSP90 chaperone/DNA topoisomerase II/histidine kinase"/>
    <property type="match status" value="1"/>
</dbReference>
<evidence type="ECO:0000313" key="4">
    <source>
        <dbReference type="Proteomes" id="UP000618931"/>
    </source>
</evidence>
<reference evidence="3 4" key="1">
    <citation type="submission" date="2020-11" db="EMBL/GenBank/DDBJ databases">
        <authorList>
            <person name="Kim M.K."/>
        </authorList>
    </citation>
    <scope>NUCLEOTIDE SEQUENCE [LARGE SCALE GENOMIC DNA]</scope>
    <source>
        <strain evidence="3 4">BT662</strain>
    </source>
</reference>
<dbReference type="Proteomes" id="UP000618931">
    <property type="component" value="Unassembled WGS sequence"/>
</dbReference>
<proteinExistence type="predicted"/>
<dbReference type="RefSeq" id="WP_196292468.1">
    <property type="nucleotide sequence ID" value="NZ_JADQDM010000002.1"/>
</dbReference>
<accession>A0ABS0I2U9</accession>
<evidence type="ECO:0000313" key="3">
    <source>
        <dbReference type="EMBL" id="MBF9221053.1"/>
    </source>
</evidence>
<dbReference type="EMBL" id="JADQDM010000002">
    <property type="protein sequence ID" value="MBF9221053.1"/>
    <property type="molecule type" value="Genomic_DNA"/>
</dbReference>
<dbReference type="InterPro" id="IPR050640">
    <property type="entry name" value="Bact_2-comp_sensor_kinase"/>
</dbReference>